<feature type="repeat" description="PPR" evidence="2">
    <location>
        <begin position="84"/>
        <end position="118"/>
    </location>
</feature>
<dbReference type="NCBIfam" id="TIGR00756">
    <property type="entry name" value="PPR"/>
    <property type="match status" value="5"/>
</dbReference>
<dbReference type="GO" id="GO:0003723">
    <property type="term" value="F:RNA binding"/>
    <property type="evidence" value="ECO:0007669"/>
    <property type="project" value="InterPro"/>
</dbReference>
<dbReference type="InterPro" id="IPR011990">
    <property type="entry name" value="TPR-like_helical_dom_sf"/>
</dbReference>
<name>A0A067JNE3_JATCU</name>
<protein>
    <submittedName>
        <fullName evidence="3">Uncharacterized protein</fullName>
    </submittedName>
</protein>
<dbReference type="InterPro" id="IPR046848">
    <property type="entry name" value="E_motif"/>
</dbReference>
<dbReference type="GO" id="GO:0009451">
    <property type="term" value="P:RNA modification"/>
    <property type="evidence" value="ECO:0007669"/>
    <property type="project" value="InterPro"/>
</dbReference>
<dbReference type="AlphaFoldDB" id="A0A067JNE3"/>
<dbReference type="InterPro" id="IPR046960">
    <property type="entry name" value="PPR_At4g14850-like_plant"/>
</dbReference>
<dbReference type="PROSITE" id="PS51375">
    <property type="entry name" value="PPR"/>
    <property type="match status" value="4"/>
</dbReference>
<evidence type="ECO:0000313" key="4">
    <source>
        <dbReference type="Proteomes" id="UP000027138"/>
    </source>
</evidence>
<reference evidence="3 4" key="1">
    <citation type="journal article" date="2014" name="PLoS ONE">
        <title>Global Analysis of Gene Expression Profiles in Physic Nut (Jatropha curcas L.) Seedlings Exposed to Salt Stress.</title>
        <authorList>
            <person name="Zhang L."/>
            <person name="Zhang C."/>
            <person name="Wu P."/>
            <person name="Chen Y."/>
            <person name="Li M."/>
            <person name="Jiang H."/>
            <person name="Wu G."/>
        </authorList>
    </citation>
    <scope>NUCLEOTIDE SEQUENCE [LARGE SCALE GENOMIC DNA]</scope>
    <source>
        <strain evidence="4">cv. GZQX0401</strain>
        <tissue evidence="3">Young leaves</tissue>
    </source>
</reference>
<proteinExistence type="predicted"/>
<dbReference type="Pfam" id="PF01535">
    <property type="entry name" value="PPR"/>
    <property type="match status" value="7"/>
</dbReference>
<dbReference type="InterPro" id="IPR002885">
    <property type="entry name" value="PPR_rpt"/>
</dbReference>
<dbReference type="Proteomes" id="UP000027138">
    <property type="component" value="Unassembled WGS sequence"/>
</dbReference>
<feature type="repeat" description="PPR" evidence="2">
    <location>
        <begin position="182"/>
        <end position="216"/>
    </location>
</feature>
<feature type="repeat" description="PPR" evidence="2">
    <location>
        <begin position="581"/>
        <end position="615"/>
    </location>
</feature>
<dbReference type="Pfam" id="PF13041">
    <property type="entry name" value="PPR_2"/>
    <property type="match status" value="3"/>
</dbReference>
<sequence length="810" mass="90397">MKRLRVAQTHFSQIKTCISQNYFPQALKLSISFSPLLTYQTYALFIKSGDSLDPYLSTALISRFCKINDFSRALSFLLDTQNPDVITYNALISGVARFSQPEFVFELFNELRHLGLVPDVFTLSSLIKGCESFRENVIAHGVCVRLGFESRAFIVSGLIENYAKNGDVGSAERCFQECFGVDNVVYTAMVCGHVWNGEFERGKRGFVEMRGFGLELNEFSLSGVLGALFDVREGEQIHGFAVKMGFLYCSMYLSNAMMGMYSKCGSKVDAIKMFDEIPEPDVVSWTERIGAAVDGEEALECFRILQSIGLHINEYTLINVLSAIGGVKFLKAGQQLQALCHKTGYLQVVSVGNALVSMYGKCGQVHDARHLFANMISRDSVSWNSLIAACSENGFFCEALEVFCHMRDLALQPTIYTLASILETVSNSNCVRKGMQIHSHMIKCGFLLDDSMVSSLITTYGRCNCMDESKKLFAEISDVSLVHLNAMMTNLVHSGCYTDALQLFQETCRSCLEVDGKTFSVVLKACGAMTDMEQGRTIHSLLRKSGLFQDRFVESSLIDIYCKCGNIGDAEKAFSSMSTDNLAAWNAMMMGYAQHGCCREVFKSFDEMLKFGVEPDEITYLSILIACCHAGLVKQAHYYLKSMSELHGIIPCIEHYACMVDMLGRVGLLEDAKEMIDHMPIQPDIHLWQILLSACNIHRHVDLGGLAASKLLELQPENESVYILLSNLYASAGMWNVVGKLRKEMKEKVLRKEPGSSWIQVGGTIHNFFVDDISHPQNKEIYMELGRLYGQMLALLELKENGGFLSIYAL</sequence>
<evidence type="ECO:0000313" key="3">
    <source>
        <dbReference type="EMBL" id="KDP25397.1"/>
    </source>
</evidence>
<keyword evidence="4" id="KW-1185">Reference proteome</keyword>
<evidence type="ECO:0000256" key="2">
    <source>
        <dbReference type="PROSITE-ProRule" id="PRU00708"/>
    </source>
</evidence>
<dbReference type="PANTHER" id="PTHR47926">
    <property type="entry name" value="PENTATRICOPEPTIDE REPEAT-CONTAINING PROTEIN"/>
    <property type="match status" value="1"/>
</dbReference>
<dbReference type="OrthoDB" id="816925at2759"/>
<dbReference type="FunFam" id="1.25.40.10:FF:000344">
    <property type="entry name" value="Pentatricopeptide repeat-containing protein"/>
    <property type="match status" value="1"/>
</dbReference>
<dbReference type="FunFam" id="1.25.40.10:FF:000738">
    <property type="entry name" value="Pentatricopeptide repeat-containing protein chloroplastic"/>
    <property type="match status" value="1"/>
</dbReference>
<dbReference type="FunFam" id="1.25.40.10:FF:000396">
    <property type="entry name" value="Pentatricopeptide repeat-containing protein At2g36730"/>
    <property type="match status" value="1"/>
</dbReference>
<evidence type="ECO:0000256" key="1">
    <source>
        <dbReference type="ARBA" id="ARBA00022737"/>
    </source>
</evidence>
<dbReference type="Gene3D" id="1.25.40.10">
    <property type="entry name" value="Tetratricopeptide repeat domain"/>
    <property type="match status" value="5"/>
</dbReference>
<gene>
    <name evidence="3" type="ORF">JCGZ_20553</name>
</gene>
<feature type="repeat" description="PPR" evidence="2">
    <location>
        <begin position="379"/>
        <end position="413"/>
    </location>
</feature>
<keyword evidence="1" id="KW-0677">Repeat</keyword>
<accession>A0A067JNE3</accession>
<organism evidence="3 4">
    <name type="scientific">Jatropha curcas</name>
    <name type="common">Barbados nut</name>
    <dbReference type="NCBI Taxonomy" id="180498"/>
    <lineage>
        <taxon>Eukaryota</taxon>
        <taxon>Viridiplantae</taxon>
        <taxon>Streptophyta</taxon>
        <taxon>Embryophyta</taxon>
        <taxon>Tracheophyta</taxon>
        <taxon>Spermatophyta</taxon>
        <taxon>Magnoliopsida</taxon>
        <taxon>eudicotyledons</taxon>
        <taxon>Gunneridae</taxon>
        <taxon>Pentapetalae</taxon>
        <taxon>rosids</taxon>
        <taxon>fabids</taxon>
        <taxon>Malpighiales</taxon>
        <taxon>Euphorbiaceae</taxon>
        <taxon>Crotonoideae</taxon>
        <taxon>Jatropheae</taxon>
        <taxon>Jatropha</taxon>
    </lineage>
</organism>
<dbReference type="Pfam" id="PF20431">
    <property type="entry name" value="E_motif"/>
    <property type="match status" value="1"/>
</dbReference>
<dbReference type="EMBL" id="KK914993">
    <property type="protein sequence ID" value="KDP25397.1"/>
    <property type="molecule type" value="Genomic_DNA"/>
</dbReference>